<accession>Q8TPB0</accession>
<feature type="transmembrane region" description="Helical" evidence="5">
    <location>
        <begin position="54"/>
        <end position="75"/>
    </location>
</feature>
<dbReference type="EMBL" id="AE010299">
    <property type="protein sequence ID" value="AAM05406.1"/>
    <property type="molecule type" value="Genomic_DNA"/>
</dbReference>
<dbReference type="EnsemblBacteria" id="AAM05406">
    <property type="protein sequence ID" value="AAM05406"/>
    <property type="gene ID" value="MA_2003"/>
</dbReference>
<evidence type="ECO:0000313" key="6">
    <source>
        <dbReference type="EMBL" id="AAM05406.1"/>
    </source>
</evidence>
<dbReference type="HOGENOM" id="CLU_034788_1_1_2"/>
<dbReference type="InParanoid" id="Q8TPB0"/>
<keyword evidence="3 5" id="KW-1133">Transmembrane helix</keyword>
<dbReference type="AlphaFoldDB" id="Q8TPB0"/>
<name>Q8TPB0_METAC</name>
<dbReference type="PhylomeDB" id="Q8TPB0"/>
<reference evidence="6 7" key="1">
    <citation type="journal article" date="2002" name="Genome Res.">
        <title>The genome of Methanosarcina acetivorans reveals extensive metabolic and physiological diversity.</title>
        <authorList>
            <person name="Galagan J.E."/>
            <person name="Nusbaum C."/>
            <person name="Roy A."/>
            <person name="Endrizzi M.G."/>
            <person name="Macdonald P."/>
            <person name="FitzHugh W."/>
            <person name="Calvo S."/>
            <person name="Engels R."/>
            <person name="Smirnov S."/>
            <person name="Atnoor D."/>
            <person name="Brown A."/>
            <person name="Allen N."/>
            <person name="Naylor J."/>
            <person name="Stange-Thomann N."/>
            <person name="DeArellano K."/>
            <person name="Johnson R."/>
            <person name="Linton L."/>
            <person name="McEwan P."/>
            <person name="McKernan K."/>
            <person name="Talamas J."/>
            <person name="Tirrell A."/>
            <person name="Ye W."/>
            <person name="Zimmer A."/>
            <person name="Barber R.D."/>
            <person name="Cann I."/>
            <person name="Graham D.E."/>
            <person name="Grahame D.A."/>
            <person name="Guss A."/>
            <person name="Hedderich R."/>
            <person name="Ingram-Smith C."/>
            <person name="Kuettner C.H."/>
            <person name="Krzycki J.A."/>
            <person name="Leigh J.A."/>
            <person name="Li W."/>
            <person name="Liu J."/>
            <person name="Mukhopadhyay B."/>
            <person name="Reeve J.N."/>
            <person name="Smith K."/>
            <person name="Springer T.A."/>
            <person name="Umayam L.A."/>
            <person name="White O."/>
            <person name="White R.H."/>
            <person name="de Macario E.C."/>
            <person name="Ferry J.G."/>
            <person name="Jarrell K.F."/>
            <person name="Jing H."/>
            <person name="Macario A.J.L."/>
            <person name="Paulsen I."/>
            <person name="Pritchett M."/>
            <person name="Sowers K.R."/>
            <person name="Swanson R.V."/>
            <person name="Zinder S.H."/>
            <person name="Lander E."/>
            <person name="Metcalf W.W."/>
            <person name="Birren B."/>
        </authorList>
    </citation>
    <scope>NUCLEOTIDE SEQUENCE [LARGE SCALE GENOMIC DNA]</scope>
    <source>
        <strain evidence="7">ATCC 35395 / DSM 2834 / JCM 12185 / C2A</strain>
    </source>
</reference>
<evidence type="ECO:0000256" key="1">
    <source>
        <dbReference type="ARBA" id="ARBA00004141"/>
    </source>
</evidence>
<feature type="transmembrane region" description="Helical" evidence="5">
    <location>
        <begin position="141"/>
        <end position="165"/>
    </location>
</feature>
<dbReference type="PANTHER" id="PTHR10361">
    <property type="entry name" value="SODIUM-BILE ACID COTRANSPORTER"/>
    <property type="match status" value="1"/>
</dbReference>
<evidence type="ECO:0000256" key="4">
    <source>
        <dbReference type="ARBA" id="ARBA00023136"/>
    </source>
</evidence>
<dbReference type="Gene3D" id="1.20.1530.20">
    <property type="match status" value="1"/>
</dbReference>
<dbReference type="InterPro" id="IPR038770">
    <property type="entry name" value="Na+/solute_symporter_sf"/>
</dbReference>
<evidence type="ECO:0000256" key="5">
    <source>
        <dbReference type="SAM" id="Phobius"/>
    </source>
</evidence>
<dbReference type="STRING" id="188937.MA_2003"/>
<sequence>MTISVYLMTQLSILCDGVLKMLKKFTSLFPLWAILLSAVAYLHPEYFAPHQGLIVPFLSLIMLGMGVTLSVGSFLAVLKRPYVVLLGTLMQYTLMPLAAWAVSLALKLPADLMAGVILLGCCPGGTASNVICYLAKGDVALSIVLTSVSTMLAFLATPFLTWLFIGQTVNVDVTGMLVSVVRIVIVPVVLGLAINYFFEARIRAVRDVFPAISAAAIVIIIAIIIGTNSENLEQSGLLVLLAVVLHNSLGLAGGYGVAKALKLSEKEARTLAIEVGMQNSGLSVALAIKHFTAAAALPGAIFSIWHNLSGAFLAGHWSKETVPDPDKSERPKTIGHIH</sequence>
<feature type="transmembrane region" description="Helical" evidence="5">
    <location>
        <begin position="208"/>
        <end position="225"/>
    </location>
</feature>
<comment type="subcellular location">
    <subcellularLocation>
        <location evidence="1">Membrane</location>
        <topology evidence="1">Multi-pass membrane protein</topology>
    </subcellularLocation>
</comment>
<keyword evidence="7" id="KW-1185">Reference proteome</keyword>
<organism evidence="6 7">
    <name type="scientific">Methanosarcina acetivorans (strain ATCC 35395 / DSM 2834 / JCM 12185 / C2A)</name>
    <dbReference type="NCBI Taxonomy" id="188937"/>
    <lineage>
        <taxon>Archaea</taxon>
        <taxon>Methanobacteriati</taxon>
        <taxon>Methanobacteriota</taxon>
        <taxon>Stenosarchaea group</taxon>
        <taxon>Methanomicrobia</taxon>
        <taxon>Methanosarcinales</taxon>
        <taxon>Methanosarcinaceae</taxon>
        <taxon>Methanosarcina</taxon>
    </lineage>
</organism>
<dbReference type="Proteomes" id="UP000002487">
    <property type="component" value="Chromosome"/>
</dbReference>
<feature type="transmembrane region" description="Helical" evidence="5">
    <location>
        <begin position="177"/>
        <end position="196"/>
    </location>
</feature>
<dbReference type="GO" id="GO:0016020">
    <property type="term" value="C:membrane"/>
    <property type="evidence" value="ECO:0007669"/>
    <property type="project" value="UniProtKB-SubCell"/>
</dbReference>
<feature type="transmembrane region" description="Helical" evidence="5">
    <location>
        <begin position="237"/>
        <end position="258"/>
    </location>
</feature>
<evidence type="ECO:0000256" key="2">
    <source>
        <dbReference type="ARBA" id="ARBA00022692"/>
    </source>
</evidence>
<keyword evidence="4 5" id="KW-0472">Membrane</keyword>
<dbReference type="Pfam" id="PF01758">
    <property type="entry name" value="SBF"/>
    <property type="match status" value="1"/>
</dbReference>
<dbReference type="InterPro" id="IPR004710">
    <property type="entry name" value="Bilac:Na_transpt"/>
</dbReference>
<feature type="transmembrane region" description="Helical" evidence="5">
    <location>
        <begin position="112"/>
        <end position="134"/>
    </location>
</feature>
<dbReference type="KEGG" id="mac:MA_2003"/>
<evidence type="ECO:0000313" key="7">
    <source>
        <dbReference type="Proteomes" id="UP000002487"/>
    </source>
</evidence>
<feature type="transmembrane region" description="Helical" evidence="5">
    <location>
        <begin position="21"/>
        <end position="42"/>
    </location>
</feature>
<gene>
    <name evidence="6" type="ordered locus">MA_2003</name>
</gene>
<feature type="transmembrane region" description="Helical" evidence="5">
    <location>
        <begin position="82"/>
        <end position="106"/>
    </location>
</feature>
<dbReference type="InterPro" id="IPR002657">
    <property type="entry name" value="BilAc:Na_symport/Acr3"/>
</dbReference>
<protein>
    <submittedName>
        <fullName evidence="6">Sodium-dependent transporter</fullName>
    </submittedName>
</protein>
<proteinExistence type="predicted"/>
<keyword evidence="2 5" id="KW-0812">Transmembrane</keyword>
<evidence type="ECO:0000256" key="3">
    <source>
        <dbReference type="ARBA" id="ARBA00022989"/>
    </source>
</evidence>
<dbReference type="PANTHER" id="PTHR10361:SF28">
    <property type="entry name" value="P3 PROTEIN-RELATED"/>
    <property type="match status" value="1"/>
</dbReference>